<evidence type="ECO:0000313" key="1">
    <source>
        <dbReference type="EMBL" id="AZT86239.1"/>
    </source>
</evidence>
<dbReference type="Proteomes" id="UP000317426">
    <property type="component" value="Segment"/>
</dbReference>
<reference evidence="1" key="1">
    <citation type="submission" date="2018-07" db="EMBL/GenBank/DDBJ databases">
        <title>Illumina sequencing of clinical samples for virus detection in a public health laboratory: a feasibility study.</title>
        <authorList>
            <person name="Huang B."/>
            <person name="Jennison A."/>
            <person name="Whiley D."/>
            <person name="McMahon J."/>
            <person name="Hewitson G."/>
            <person name="Graham R."/>
            <person name="De Jong A."/>
            <person name="Warrilow D."/>
        </authorList>
    </citation>
    <scope>NUCLEOTIDE SEQUENCE [LARGE SCALE GENOMIC DNA]</scope>
    <source>
        <strain evidence="1">Sercmolcont1</strain>
    </source>
</reference>
<dbReference type="Proteomes" id="UP000602142">
    <property type="component" value="Segment"/>
</dbReference>
<sequence>MPLGSKGMEPLTYRCFERLPFCALAQLRCLEQRVSYERQQPARAGVCREHRMAVGSAACGLVPLPSVLHVDRFMQLCLHSYGSVARSSRFATFSTLRHGDCVSRRAASAFSRDADSLLCVVMVCFENPEPAGHIGICVNTPRQDTRVYPLSGTVVACSATVAVTVSGGSALKIATLYYSISSRMYLLAPLEEAAGVVYVHSAILSRNACIFDNLLSPRVCFCVARYQRIDTDARANADGRADARANADGRADARANAGVDAGARAETNTYYRVFVDGEVYDMELGAALANQRLALDDCECCESELRAPARQGEHSELLDSQCAFRGYAEHSEALLFHFPGGRTAVLTRLARAEPSPVGEIFLQFPVPRVPLQAQASLRDLSDIVRVASDTLVDTTAACAGDSYAVSVRSGVRCLYSMRFLFGVITRLEWEN</sequence>
<evidence type="ECO:0000313" key="3">
    <source>
        <dbReference type="EMBL" id="QHW17080.1"/>
    </source>
</evidence>
<dbReference type="Proteomes" id="UP000613226">
    <property type="component" value="Segment"/>
</dbReference>
<dbReference type="Proteomes" id="UP000630645">
    <property type="component" value="Segment"/>
</dbReference>
<dbReference type="EMBL" id="MN931749">
    <property type="protein sequence ID" value="QHW18142.1"/>
    <property type="molecule type" value="Genomic_DNA"/>
</dbReference>
<evidence type="ECO:0000313" key="6">
    <source>
        <dbReference type="EMBL" id="QHW18142.1"/>
    </source>
</evidence>
<dbReference type="EMBL" id="MN931742">
    <property type="protein sequence ID" value="QHW16898.1"/>
    <property type="molecule type" value="Genomic_DNA"/>
</dbReference>
<organism evidence="1">
    <name type="scientific">Molluscum contagiosum virus</name>
    <dbReference type="NCBI Taxonomy" id="10279"/>
    <lineage>
        <taxon>Viruses</taxon>
        <taxon>Varidnaviria</taxon>
        <taxon>Bamfordvirae</taxon>
        <taxon>Nucleocytoviricota</taxon>
        <taxon>Pokkesviricetes</taxon>
        <taxon>Chitovirales</taxon>
        <taxon>Poxviridae</taxon>
        <taxon>Chordopoxvirinae</taxon>
        <taxon>Molluscipoxvirus</taxon>
        <taxon>Molluscipoxvirus molluscum</taxon>
    </lineage>
</organism>
<proteinExistence type="predicted"/>
<dbReference type="Proteomes" id="UP000610093">
    <property type="component" value="Segment"/>
</dbReference>
<dbReference type="EMBL" id="MN931748">
    <property type="protein sequence ID" value="QHW17963.1"/>
    <property type="molecule type" value="Genomic_DNA"/>
</dbReference>
<accession>A0A3Q9NQD9</accession>
<reference evidence="2" key="2">
    <citation type="submission" date="2020-01" db="EMBL/GenBank/DDBJ databases">
        <title>Global genomic diversity of Molluscum contagiosum virus.</title>
        <authorList>
            <person name="Zorec T.M."/>
            <person name="Skubic L."/>
            <person name="Hosnjak L."/>
            <person name="Trcko K."/>
            <person name="Poljak M."/>
        </authorList>
    </citation>
    <scope>NUCLEOTIDE SEQUENCE</scope>
    <source>
        <strain evidence="2">MCV1_P02S01A</strain>
        <strain evidence="3">MCV1_P02S01B</strain>
        <strain evidence="4">MCV1_P02S02A</strain>
        <strain evidence="5">MCV1_P05S01A</strain>
        <strain evidence="6">MCV1_P05S02A</strain>
    </source>
</reference>
<name>A0A3Q9NQD9_9POXV</name>
<gene>
    <name evidence="1" type="primary">MC153R</name>
    <name evidence="1" type="ORF">MOCVgp153</name>
</gene>
<evidence type="ECO:0000313" key="4">
    <source>
        <dbReference type="EMBL" id="QHW17262.1"/>
    </source>
</evidence>
<protein>
    <submittedName>
        <fullName evidence="1">MC153R</fullName>
    </submittedName>
</protein>
<dbReference type="EMBL" id="MN931744">
    <property type="protein sequence ID" value="QHW17262.1"/>
    <property type="molecule type" value="Genomic_DNA"/>
</dbReference>
<evidence type="ECO:0000313" key="2">
    <source>
        <dbReference type="EMBL" id="QHW16898.1"/>
    </source>
</evidence>
<dbReference type="EMBL" id="MN931743">
    <property type="protein sequence ID" value="QHW17080.1"/>
    <property type="molecule type" value="Genomic_DNA"/>
</dbReference>
<evidence type="ECO:0000313" key="5">
    <source>
        <dbReference type="EMBL" id="QHW17963.1"/>
    </source>
</evidence>
<dbReference type="Proteomes" id="UP000619037">
    <property type="component" value="Segment"/>
</dbReference>
<dbReference type="EMBL" id="MH646551">
    <property type="protein sequence ID" value="AZT86239.1"/>
    <property type="molecule type" value="Genomic_DNA"/>
</dbReference>